<evidence type="ECO:0000313" key="1">
    <source>
        <dbReference type="EMBL" id="THG05541.1"/>
    </source>
</evidence>
<dbReference type="InterPro" id="IPR036400">
    <property type="entry name" value="Cyt_B5-like_heme/steroid_sf"/>
</dbReference>
<organism evidence="1 2">
    <name type="scientific">Camellia sinensis var. sinensis</name>
    <name type="common">China tea</name>
    <dbReference type="NCBI Taxonomy" id="542762"/>
    <lineage>
        <taxon>Eukaryota</taxon>
        <taxon>Viridiplantae</taxon>
        <taxon>Streptophyta</taxon>
        <taxon>Embryophyta</taxon>
        <taxon>Tracheophyta</taxon>
        <taxon>Spermatophyta</taxon>
        <taxon>Magnoliopsida</taxon>
        <taxon>eudicotyledons</taxon>
        <taxon>Gunneridae</taxon>
        <taxon>Pentapetalae</taxon>
        <taxon>asterids</taxon>
        <taxon>Ericales</taxon>
        <taxon>Theaceae</taxon>
        <taxon>Camellia</taxon>
    </lineage>
</organism>
<evidence type="ECO:0000313" key="2">
    <source>
        <dbReference type="Proteomes" id="UP000306102"/>
    </source>
</evidence>
<name>A0A4S4DR03_CAMSN</name>
<dbReference type="EMBL" id="SDRB02010597">
    <property type="protein sequence ID" value="THG05541.1"/>
    <property type="molecule type" value="Genomic_DNA"/>
</dbReference>
<reference evidence="1 2" key="1">
    <citation type="journal article" date="2018" name="Proc. Natl. Acad. Sci. U.S.A.">
        <title>Draft genome sequence of Camellia sinensis var. sinensis provides insights into the evolution of the tea genome and tea quality.</title>
        <authorList>
            <person name="Wei C."/>
            <person name="Yang H."/>
            <person name="Wang S."/>
            <person name="Zhao J."/>
            <person name="Liu C."/>
            <person name="Gao L."/>
            <person name="Xia E."/>
            <person name="Lu Y."/>
            <person name="Tai Y."/>
            <person name="She G."/>
            <person name="Sun J."/>
            <person name="Cao H."/>
            <person name="Tong W."/>
            <person name="Gao Q."/>
            <person name="Li Y."/>
            <person name="Deng W."/>
            <person name="Jiang X."/>
            <person name="Wang W."/>
            <person name="Chen Q."/>
            <person name="Zhang S."/>
            <person name="Li H."/>
            <person name="Wu J."/>
            <person name="Wang P."/>
            <person name="Li P."/>
            <person name="Shi C."/>
            <person name="Zheng F."/>
            <person name="Jian J."/>
            <person name="Huang B."/>
            <person name="Shan D."/>
            <person name="Shi M."/>
            <person name="Fang C."/>
            <person name="Yue Y."/>
            <person name="Li F."/>
            <person name="Li D."/>
            <person name="Wei S."/>
            <person name="Han B."/>
            <person name="Jiang C."/>
            <person name="Yin Y."/>
            <person name="Xia T."/>
            <person name="Zhang Z."/>
            <person name="Bennetzen J.L."/>
            <person name="Zhao S."/>
            <person name="Wan X."/>
        </authorList>
    </citation>
    <scope>NUCLEOTIDE SEQUENCE [LARGE SCALE GENOMIC DNA]</scope>
    <source>
        <strain evidence="2">cv. Shuchazao</strain>
        <tissue evidence="1">Leaf</tissue>
    </source>
</reference>
<protein>
    <submittedName>
        <fullName evidence="1">Uncharacterized protein</fullName>
    </submittedName>
</protein>
<dbReference type="SUPFAM" id="SSF55856">
    <property type="entry name" value="Cytochrome b5-like heme/steroid binding domain"/>
    <property type="match status" value="1"/>
</dbReference>
<dbReference type="Proteomes" id="UP000306102">
    <property type="component" value="Unassembled WGS sequence"/>
</dbReference>
<comment type="caution">
    <text evidence="1">The sequence shown here is derived from an EMBL/GenBank/DDBJ whole genome shotgun (WGS) entry which is preliminary data.</text>
</comment>
<dbReference type="STRING" id="542762.A0A4S4DR03"/>
<proteinExistence type="predicted"/>
<accession>A0A4S4DR03</accession>
<sequence length="203" mass="22685">MPTLTKLYTMREASQHNTKDDCWVVIDGKIKLCGSSFHLDLDLRLKFLVALVFVGRLCSSSHWVAILVLGPLNLDYLNLVLESCSCFQDEEVEESSDHGQDYDPDVPIFDVRASIFSGEDYDQTQVNVHDCEKKVDVCAYGGAPIFDNYGDEDDLVESRGVLEDEESFVDGASFVLTLFPMKEVVAIPPSIPFLDSTKIMVES</sequence>
<keyword evidence="2" id="KW-1185">Reference proteome</keyword>
<dbReference type="Gene3D" id="3.10.120.10">
    <property type="entry name" value="Cytochrome b5-like heme/steroid binding domain"/>
    <property type="match status" value="1"/>
</dbReference>
<dbReference type="AlphaFoldDB" id="A0A4S4DR03"/>
<gene>
    <name evidence="1" type="ORF">TEA_016694</name>
</gene>